<sequence length="73" mass="8145">MGNPHLGVIPYPDQDEAIGLELSNRPFLWVVRADVTKGKDEAYPERFQNRVADRGKMAGWAPQRAVLGHPTGF</sequence>
<name>A0AAV5JBT1_9ROSI</name>
<gene>
    <name evidence="1" type="ORF">SLEP1_g20414</name>
</gene>
<organism evidence="1 2">
    <name type="scientific">Rubroshorea leprosula</name>
    <dbReference type="NCBI Taxonomy" id="152421"/>
    <lineage>
        <taxon>Eukaryota</taxon>
        <taxon>Viridiplantae</taxon>
        <taxon>Streptophyta</taxon>
        <taxon>Embryophyta</taxon>
        <taxon>Tracheophyta</taxon>
        <taxon>Spermatophyta</taxon>
        <taxon>Magnoliopsida</taxon>
        <taxon>eudicotyledons</taxon>
        <taxon>Gunneridae</taxon>
        <taxon>Pentapetalae</taxon>
        <taxon>rosids</taxon>
        <taxon>malvids</taxon>
        <taxon>Malvales</taxon>
        <taxon>Dipterocarpaceae</taxon>
        <taxon>Rubroshorea</taxon>
    </lineage>
</organism>
<dbReference type="AlphaFoldDB" id="A0AAV5JBT1"/>
<dbReference type="Gene3D" id="3.40.50.2000">
    <property type="entry name" value="Glycogen Phosphorylase B"/>
    <property type="match status" value="1"/>
</dbReference>
<dbReference type="SUPFAM" id="SSF53756">
    <property type="entry name" value="UDP-Glycosyltransferase/glycogen phosphorylase"/>
    <property type="match status" value="1"/>
</dbReference>
<protein>
    <submittedName>
        <fullName evidence="1">Uncharacterized protein</fullName>
    </submittedName>
</protein>
<reference evidence="1 2" key="1">
    <citation type="journal article" date="2021" name="Commun. Biol.">
        <title>The genome of Shorea leprosula (Dipterocarpaceae) highlights the ecological relevance of drought in aseasonal tropical rainforests.</title>
        <authorList>
            <person name="Ng K.K.S."/>
            <person name="Kobayashi M.J."/>
            <person name="Fawcett J.A."/>
            <person name="Hatakeyama M."/>
            <person name="Paape T."/>
            <person name="Ng C.H."/>
            <person name="Ang C.C."/>
            <person name="Tnah L.H."/>
            <person name="Lee C.T."/>
            <person name="Nishiyama T."/>
            <person name="Sese J."/>
            <person name="O'Brien M.J."/>
            <person name="Copetti D."/>
            <person name="Mohd Noor M.I."/>
            <person name="Ong R.C."/>
            <person name="Putra M."/>
            <person name="Sireger I.Z."/>
            <person name="Indrioko S."/>
            <person name="Kosugi Y."/>
            <person name="Izuno A."/>
            <person name="Isagi Y."/>
            <person name="Lee S.L."/>
            <person name="Shimizu K.K."/>
        </authorList>
    </citation>
    <scope>NUCLEOTIDE SEQUENCE [LARGE SCALE GENOMIC DNA]</scope>
    <source>
        <strain evidence="1">214</strain>
    </source>
</reference>
<dbReference type="Proteomes" id="UP001054252">
    <property type="component" value="Unassembled WGS sequence"/>
</dbReference>
<comment type="caution">
    <text evidence="1">The sequence shown here is derived from an EMBL/GenBank/DDBJ whole genome shotgun (WGS) entry which is preliminary data.</text>
</comment>
<accession>A0AAV5JBT1</accession>
<keyword evidence="2" id="KW-1185">Reference proteome</keyword>
<dbReference type="EMBL" id="BPVZ01000029">
    <property type="protein sequence ID" value="GKV08838.1"/>
    <property type="molecule type" value="Genomic_DNA"/>
</dbReference>
<dbReference type="PANTHER" id="PTHR48045:SF21">
    <property type="entry name" value="UDP-GLYCOSYLTRANSFERASE 83A1"/>
    <property type="match status" value="1"/>
</dbReference>
<proteinExistence type="predicted"/>
<evidence type="ECO:0000313" key="2">
    <source>
        <dbReference type="Proteomes" id="UP001054252"/>
    </source>
</evidence>
<evidence type="ECO:0000313" key="1">
    <source>
        <dbReference type="EMBL" id="GKV08838.1"/>
    </source>
</evidence>
<dbReference type="PANTHER" id="PTHR48045">
    <property type="entry name" value="UDP-GLYCOSYLTRANSFERASE 72B1"/>
    <property type="match status" value="1"/>
</dbReference>